<keyword evidence="3" id="KW-0393">Immunoglobulin domain</keyword>
<dbReference type="InterPro" id="IPR003599">
    <property type="entry name" value="Ig_sub"/>
</dbReference>
<keyword evidence="6" id="KW-1185">Reference proteome</keyword>
<feature type="non-terminal residue" evidence="5">
    <location>
        <position position="1"/>
    </location>
</feature>
<dbReference type="Pfam" id="PF22842">
    <property type="entry name" value="Pel9A-like_beta_helix"/>
    <property type="match status" value="1"/>
</dbReference>
<evidence type="ECO:0000256" key="3">
    <source>
        <dbReference type="ARBA" id="ARBA00023319"/>
    </source>
</evidence>
<feature type="domain" description="Ig-like" evidence="4">
    <location>
        <begin position="144"/>
        <end position="261"/>
    </location>
</feature>
<dbReference type="InterPro" id="IPR006626">
    <property type="entry name" value="PbH1"/>
</dbReference>
<evidence type="ECO:0000256" key="1">
    <source>
        <dbReference type="ARBA" id="ARBA00022737"/>
    </source>
</evidence>
<dbReference type="Gene3D" id="2.160.20.10">
    <property type="entry name" value="Single-stranded right-handed beta-helix, Pectin lyase-like"/>
    <property type="match status" value="1"/>
</dbReference>
<dbReference type="InterPro" id="IPR053868">
    <property type="entry name" value="Pel9A-like_beta_helix"/>
</dbReference>
<keyword evidence="2" id="KW-1015">Disulfide bond</keyword>
<dbReference type="SMART" id="SM00710">
    <property type="entry name" value="PbH1"/>
    <property type="match status" value="3"/>
</dbReference>
<gene>
    <name evidence="5" type="ORF">HRJ53_10580</name>
</gene>
<dbReference type="InterPro" id="IPR007110">
    <property type="entry name" value="Ig-like_dom"/>
</dbReference>
<dbReference type="Gene3D" id="2.60.40.10">
    <property type="entry name" value="Immunoglobulins"/>
    <property type="match status" value="3"/>
</dbReference>
<dbReference type="SUPFAM" id="SSF51126">
    <property type="entry name" value="Pectin lyase-like"/>
    <property type="match status" value="1"/>
</dbReference>
<dbReference type="PANTHER" id="PTHR12231:SF253">
    <property type="entry name" value="DPR-INTERACTING PROTEIN ETA, ISOFORM B-RELATED"/>
    <property type="match status" value="1"/>
</dbReference>
<dbReference type="InterPro" id="IPR011050">
    <property type="entry name" value="Pectin_lyase_fold/virulence"/>
</dbReference>
<protein>
    <submittedName>
        <fullName evidence="5">Immunoglobulin domain-containing protein</fullName>
    </submittedName>
</protein>
<dbReference type="NCBIfam" id="NF041518">
    <property type="entry name" value="choice_anch_Q"/>
    <property type="match status" value="1"/>
</dbReference>
<proteinExistence type="predicted"/>
<dbReference type="InterPro" id="IPR051170">
    <property type="entry name" value="Neural/epithelial_adhesion"/>
</dbReference>
<dbReference type="Proteomes" id="UP000567293">
    <property type="component" value="Unassembled WGS sequence"/>
</dbReference>
<evidence type="ECO:0000313" key="6">
    <source>
        <dbReference type="Proteomes" id="UP000567293"/>
    </source>
</evidence>
<dbReference type="InterPro" id="IPR059226">
    <property type="entry name" value="Choice_anch_Q_dom"/>
</dbReference>
<evidence type="ECO:0000256" key="2">
    <source>
        <dbReference type="ARBA" id="ARBA00023157"/>
    </source>
</evidence>
<dbReference type="AlphaFoldDB" id="A0A7V8NQ16"/>
<comment type="caution">
    <text evidence="5">The sequence shown here is derived from an EMBL/GenBank/DDBJ whole genome shotgun (WGS) entry which is preliminary data.</text>
</comment>
<dbReference type="PANTHER" id="PTHR12231">
    <property type="entry name" value="CTX-RELATED TYPE I TRANSMEMBRANE PROTEIN"/>
    <property type="match status" value="1"/>
</dbReference>
<dbReference type="EMBL" id="JACDQQ010001024">
    <property type="protein sequence ID" value="MBA0085432.1"/>
    <property type="molecule type" value="Genomic_DNA"/>
</dbReference>
<keyword evidence="1" id="KW-0677">Repeat</keyword>
<accession>A0A7V8NQ16</accession>
<feature type="domain" description="Ig-like" evidence="4">
    <location>
        <begin position="55"/>
        <end position="136"/>
    </location>
</feature>
<dbReference type="SMART" id="SM00409">
    <property type="entry name" value="IG"/>
    <property type="match status" value="2"/>
</dbReference>
<dbReference type="InterPro" id="IPR012334">
    <property type="entry name" value="Pectin_lyas_fold"/>
</dbReference>
<sequence length="613" mass="62868">CGSSVAPGASCTISVKFTPTAAGTRTGTLKLTDSAPNSPQTVLLTGTGGTSSLAPTVTTQPANQTVTAGQAATFTVVATGTAPLSYQWRKNGTTIGGATSSTYTTPATTSSDNGAQFAVVVSNSAGSVTSATATLTVNPTAAAPTITTQPVNQAVTAGQTATFTVTAAGTAPLSYQWQKNGSNIAGATASSYTTPATTTADNNSTFDVIVSNTMGSVTSSVAALTIASGIACAPTGSGVCYYVSPSGADSNPGTSAAPFLTIQHAANVVNPGDMVIVRDGTYNNPALSGVGSKLIVMSRGGTSANHVVFVAEHKWGAKIDGLNNTTATGWEFSANYIDVKDFDCAGFSDTCMENYNGGSSSGGQFIDIAGNNIHDVGRYCASTTTGRDGIFISNDNVTIEGNQIHDIGRYAPGENGCTNSAHYQNNDHGVYIDGAFTSANNLTIKNNIFYRNERGWSIQVYPAAVTNLRILNNTFLCANPYRNGHITLAAPITNSAIENNISWQPTAGFLQYDNTSGYSSLSVANNLTFQGTVGAESAPAGVALSMNLDNTDPLLVSAPACTVDDPSVPNAYLQPGSPAIDVGLTLADVPVDYVGTPRPKGIRFDIGAFEYIF</sequence>
<reference evidence="5" key="1">
    <citation type="submission" date="2020-06" db="EMBL/GenBank/DDBJ databases">
        <title>Legume-microbial interactions unlock mineral nutrients during tropical forest succession.</title>
        <authorList>
            <person name="Epihov D.Z."/>
        </authorList>
    </citation>
    <scope>NUCLEOTIDE SEQUENCE [LARGE SCALE GENOMIC DNA]</scope>
    <source>
        <strain evidence="5">Pan2503</strain>
    </source>
</reference>
<name>A0A7V8NQ16_9BACT</name>
<evidence type="ECO:0000259" key="4">
    <source>
        <dbReference type="PROSITE" id="PS50835"/>
    </source>
</evidence>
<organism evidence="5 6">
    <name type="scientific">Candidatus Acidiferrum panamense</name>
    <dbReference type="NCBI Taxonomy" id="2741543"/>
    <lineage>
        <taxon>Bacteria</taxon>
        <taxon>Pseudomonadati</taxon>
        <taxon>Acidobacteriota</taxon>
        <taxon>Terriglobia</taxon>
        <taxon>Candidatus Acidiferrales</taxon>
        <taxon>Candidatus Acidiferrum</taxon>
    </lineage>
</organism>
<dbReference type="InterPro" id="IPR036179">
    <property type="entry name" value="Ig-like_dom_sf"/>
</dbReference>
<dbReference type="InterPro" id="IPR013783">
    <property type="entry name" value="Ig-like_fold"/>
</dbReference>
<dbReference type="Pfam" id="PF13927">
    <property type="entry name" value="Ig_3"/>
    <property type="match status" value="2"/>
</dbReference>
<dbReference type="PROSITE" id="PS50835">
    <property type="entry name" value="IG_LIKE"/>
    <property type="match status" value="2"/>
</dbReference>
<evidence type="ECO:0000313" key="5">
    <source>
        <dbReference type="EMBL" id="MBA0085432.1"/>
    </source>
</evidence>
<dbReference type="SUPFAM" id="SSF48726">
    <property type="entry name" value="Immunoglobulin"/>
    <property type="match status" value="2"/>
</dbReference>